<dbReference type="EMBL" id="SOBG01000001">
    <property type="protein sequence ID" value="TDT72382.1"/>
    <property type="molecule type" value="Genomic_DNA"/>
</dbReference>
<accession>A0AA46E075</accession>
<keyword evidence="2" id="KW-1185">Reference proteome</keyword>
<name>A0AA46E075_9FUSO</name>
<gene>
    <name evidence="1" type="ORF">EV215_0183</name>
</gene>
<protein>
    <recommendedName>
        <fullName evidence="3">Glycosyl transferase family 28 C-terminal domain-containing protein</fullName>
    </recommendedName>
</protein>
<dbReference type="Proteomes" id="UP000294678">
    <property type="component" value="Unassembled WGS sequence"/>
</dbReference>
<dbReference type="AlphaFoldDB" id="A0AA46E075"/>
<sequence length="357" mass="41424">MDYIAFYISSHGFGHLTRNVAIIKNILELSKYNIYIACDKPHLDFAKKYLINYSNRIIYSEFTTDIGLINYKNSLKINILETKKSLNNFIKNIDNKIKNEVKNLSLLNIKLIINDITLIGIEVGKNLNIPIIQASNFTWYHQYKYLNISENIINFYKNIYKKIDYYIEYIPSLDHNFINTNIDTIGFISRKFNTHKIKQIKEKYNKIIFISCGKSANLSNLVVKNFDGTVIYTDGIDVTNEDGNSLKLSIDTLDTHNYLAASDIAIIKSGWSSVAEALISHTKTIVLNRDVLEDNFIRNYLLKYKYASSIDLNTINIIDYNEIKRQISNDICLENLNKIENDLDKITNLIFNYIKKL</sequence>
<evidence type="ECO:0000313" key="2">
    <source>
        <dbReference type="Proteomes" id="UP000294678"/>
    </source>
</evidence>
<proteinExistence type="predicted"/>
<dbReference type="InterPro" id="IPR053205">
    <property type="entry name" value="GHMP_kinase_L-arabinokinase"/>
</dbReference>
<evidence type="ECO:0008006" key="3">
    <source>
        <dbReference type="Google" id="ProtNLM"/>
    </source>
</evidence>
<comment type="caution">
    <text evidence="1">The sequence shown here is derived from an EMBL/GenBank/DDBJ whole genome shotgun (WGS) entry which is preliminary data.</text>
</comment>
<dbReference type="PANTHER" id="PTHR38134:SF2">
    <property type="entry name" value="GALACTOKINASE"/>
    <property type="match status" value="1"/>
</dbReference>
<reference evidence="1 2" key="1">
    <citation type="submission" date="2019-03" db="EMBL/GenBank/DDBJ databases">
        <title>Genomic Encyclopedia of Type Strains, Phase IV (KMG-IV): sequencing the most valuable type-strain genomes for metagenomic binning, comparative biology and taxonomic classification.</title>
        <authorList>
            <person name="Goeker M."/>
        </authorList>
    </citation>
    <scope>NUCLEOTIDE SEQUENCE [LARGE SCALE GENOMIC DNA]</scope>
    <source>
        <strain evidence="1 2">DSM 100055</strain>
    </source>
</reference>
<organism evidence="1 2">
    <name type="scientific">Hypnocyclicus thermotrophus</name>
    <dbReference type="NCBI Taxonomy" id="1627895"/>
    <lineage>
        <taxon>Bacteria</taxon>
        <taxon>Fusobacteriati</taxon>
        <taxon>Fusobacteriota</taxon>
        <taxon>Fusobacteriia</taxon>
        <taxon>Fusobacteriales</taxon>
        <taxon>Fusobacteriaceae</taxon>
        <taxon>Hypnocyclicus</taxon>
    </lineage>
</organism>
<dbReference type="PANTHER" id="PTHR38134">
    <property type="entry name" value="SLR1395 PROTEIN"/>
    <property type="match status" value="1"/>
</dbReference>
<evidence type="ECO:0000313" key="1">
    <source>
        <dbReference type="EMBL" id="TDT72382.1"/>
    </source>
</evidence>
<dbReference type="RefSeq" id="WP_134111987.1">
    <property type="nucleotide sequence ID" value="NZ_SOBG01000001.1"/>
</dbReference>